<gene>
    <name evidence="1" type="ORF">SDC9_176895</name>
</gene>
<proteinExistence type="predicted"/>
<organism evidence="1">
    <name type="scientific">bioreactor metagenome</name>
    <dbReference type="NCBI Taxonomy" id="1076179"/>
    <lineage>
        <taxon>unclassified sequences</taxon>
        <taxon>metagenomes</taxon>
        <taxon>ecological metagenomes</taxon>
    </lineage>
</organism>
<evidence type="ECO:0000313" key="1">
    <source>
        <dbReference type="EMBL" id="MPN29442.1"/>
    </source>
</evidence>
<dbReference type="AlphaFoldDB" id="A0A645GTY7"/>
<protein>
    <submittedName>
        <fullName evidence="1">Uncharacterized protein</fullName>
    </submittedName>
</protein>
<comment type="caution">
    <text evidence="1">The sequence shown here is derived from an EMBL/GenBank/DDBJ whole genome shotgun (WGS) entry which is preliminary data.</text>
</comment>
<sequence length="91" mass="10422">MGTFLREQSTALTEYDESLVRRLIEKVNVYTASADAADKLEVGSYVHTLYIDLAKDSSESRFFVFFNNKFHNCSAASDKTSFRYTTEVIPY</sequence>
<accession>A0A645GTY7</accession>
<dbReference type="EMBL" id="VSSQ01080149">
    <property type="protein sequence ID" value="MPN29442.1"/>
    <property type="molecule type" value="Genomic_DNA"/>
</dbReference>
<reference evidence="1" key="1">
    <citation type="submission" date="2019-08" db="EMBL/GenBank/DDBJ databases">
        <authorList>
            <person name="Kucharzyk K."/>
            <person name="Murdoch R.W."/>
            <person name="Higgins S."/>
            <person name="Loffler F."/>
        </authorList>
    </citation>
    <scope>NUCLEOTIDE SEQUENCE</scope>
</reference>
<name>A0A645GTY7_9ZZZZ</name>